<evidence type="ECO:0000313" key="3">
    <source>
        <dbReference type="EMBL" id="MBP2351865.1"/>
    </source>
</evidence>
<comment type="caution">
    <text evidence="3">The sequence shown here is derived from an EMBL/GenBank/DDBJ whole genome shotgun (WGS) entry which is preliminary data.</text>
</comment>
<feature type="domain" description="DUF4832" evidence="2">
    <location>
        <begin position="380"/>
        <end position="495"/>
    </location>
</feature>
<sequence length="523" mass="57763">MSETRRRFIQLTGGAVGAVALGSALPADAAPLSPGRGRGPRASTTATYDLTPLWDQETVLVNPHKGWYQHYLDDRDNSYLGTVAELQQFPGMNQIYIRIAWSFLEPVEGQYDWHLIDDAIAQFVPAGFGVSFRITCRETGREHNTPAGQLGFATPTWLNDLGMKGTYICNWGSAGPGVPAGPTCDGTLTYEPDYGDPIFLEKLENFHRAFAARYADKPWVRYIDIGSYGDWGESHTTWSGSGRVWPVSVIKEHIDIHKRCYPNNILLAGDELLWRPNDTAGGQEIRQYVKDQGVSWRDDSILIFFNPVVQRPELFDDVYLTRPTVLECQHYPTSKRLGYWQGQDGSVRGATDLIAGIRGLHASYIGFHGNNVEWLTDNPNLTKQLANLCGYWYFPASISLPATAHGGETVTAQVAWENHGVAPAYNVFTPYLQFVAKQQPAAGKRCAASGPIRLSGSNNRSWIPDQQTMESYSVHLPALPAGTYSVQLALIEEAASNRHIALGLAAGTQTADKYYTVGEITIS</sequence>
<dbReference type="InterPro" id="IPR017853">
    <property type="entry name" value="GH"/>
</dbReference>
<accession>A0ABS4UJR6</accession>
<organism evidence="3 4">
    <name type="scientific">Kribbella aluminosa</name>
    <dbReference type="NCBI Taxonomy" id="416017"/>
    <lineage>
        <taxon>Bacteria</taxon>
        <taxon>Bacillati</taxon>
        <taxon>Actinomycetota</taxon>
        <taxon>Actinomycetes</taxon>
        <taxon>Propionibacteriales</taxon>
        <taxon>Kribbellaceae</taxon>
        <taxon>Kribbella</taxon>
    </lineage>
</organism>
<dbReference type="Gene3D" id="3.20.20.80">
    <property type="entry name" value="Glycosidases"/>
    <property type="match status" value="1"/>
</dbReference>
<dbReference type="RefSeq" id="WP_209694705.1">
    <property type="nucleotide sequence ID" value="NZ_BAAAVU010000002.1"/>
</dbReference>
<dbReference type="EMBL" id="JAGINT010000001">
    <property type="protein sequence ID" value="MBP2351865.1"/>
    <property type="molecule type" value="Genomic_DNA"/>
</dbReference>
<dbReference type="InterPro" id="IPR006311">
    <property type="entry name" value="TAT_signal"/>
</dbReference>
<gene>
    <name evidence="3" type="ORF">JOF29_002948</name>
</gene>
<protein>
    <recommendedName>
        <fullName evidence="2">DUF4832 domain-containing protein</fullName>
    </recommendedName>
</protein>
<feature type="chain" id="PRO_5045088930" description="DUF4832 domain-containing protein" evidence="1">
    <location>
        <begin position="30"/>
        <end position="523"/>
    </location>
</feature>
<dbReference type="Proteomes" id="UP000755585">
    <property type="component" value="Unassembled WGS sequence"/>
</dbReference>
<keyword evidence="4" id="KW-1185">Reference proteome</keyword>
<evidence type="ECO:0000259" key="2">
    <source>
        <dbReference type="Pfam" id="PF16116"/>
    </source>
</evidence>
<reference evidence="3 4" key="1">
    <citation type="submission" date="2021-03" db="EMBL/GenBank/DDBJ databases">
        <title>Sequencing the genomes of 1000 actinobacteria strains.</title>
        <authorList>
            <person name="Klenk H.-P."/>
        </authorList>
    </citation>
    <scope>NUCLEOTIDE SEQUENCE [LARGE SCALE GENOMIC DNA]</scope>
    <source>
        <strain evidence="3 4">DSM 18824</strain>
    </source>
</reference>
<dbReference type="SUPFAM" id="SSF51445">
    <property type="entry name" value="(Trans)glycosidases"/>
    <property type="match status" value="1"/>
</dbReference>
<feature type="signal peptide" evidence="1">
    <location>
        <begin position="1"/>
        <end position="29"/>
    </location>
</feature>
<dbReference type="InterPro" id="IPR032267">
    <property type="entry name" value="DUF4832"/>
</dbReference>
<proteinExistence type="predicted"/>
<dbReference type="PROSITE" id="PS51318">
    <property type="entry name" value="TAT"/>
    <property type="match status" value="1"/>
</dbReference>
<dbReference type="Pfam" id="PF16116">
    <property type="entry name" value="DUF4832"/>
    <property type="match status" value="1"/>
</dbReference>
<evidence type="ECO:0000256" key="1">
    <source>
        <dbReference type="SAM" id="SignalP"/>
    </source>
</evidence>
<keyword evidence="1" id="KW-0732">Signal</keyword>
<name>A0ABS4UJR6_9ACTN</name>
<evidence type="ECO:0000313" key="4">
    <source>
        <dbReference type="Proteomes" id="UP000755585"/>
    </source>
</evidence>